<dbReference type="InterPro" id="IPR033248">
    <property type="entry name" value="Transketolase_C"/>
</dbReference>
<keyword evidence="5" id="KW-0560">Oxidoreductase</keyword>
<evidence type="ECO:0000256" key="2">
    <source>
        <dbReference type="ARBA" id="ARBA00001964"/>
    </source>
</evidence>
<evidence type="ECO:0000256" key="6">
    <source>
        <dbReference type="ARBA" id="ARBA00023052"/>
    </source>
</evidence>
<keyword evidence="6" id="KW-0786">Thiamine pyrophosphate</keyword>
<dbReference type="RefSeq" id="WP_096494702.1">
    <property type="nucleotide sequence ID" value="NZ_CP023445.1"/>
</dbReference>
<dbReference type="Proteomes" id="UP000218505">
    <property type="component" value="Chromosome"/>
</dbReference>
<gene>
    <name evidence="10" type="ORF">CNX65_18375</name>
</gene>
<dbReference type="Pfam" id="PF02779">
    <property type="entry name" value="Transket_pyr"/>
    <property type="match status" value="1"/>
</dbReference>
<dbReference type="InterPro" id="IPR029061">
    <property type="entry name" value="THDP-binding"/>
</dbReference>
<evidence type="ECO:0000313" key="11">
    <source>
        <dbReference type="Proteomes" id="UP000218505"/>
    </source>
</evidence>
<dbReference type="Gene3D" id="2.40.50.100">
    <property type="match status" value="1"/>
</dbReference>
<dbReference type="Gene3D" id="3.30.559.10">
    <property type="entry name" value="Chloramphenicol acetyltransferase-like domain"/>
    <property type="match status" value="1"/>
</dbReference>
<feature type="region of interest" description="Disordered" evidence="8">
    <location>
        <begin position="369"/>
        <end position="397"/>
    </location>
</feature>
<evidence type="ECO:0000256" key="1">
    <source>
        <dbReference type="ARBA" id="ARBA00001938"/>
    </source>
</evidence>
<keyword evidence="11" id="KW-1185">Reference proteome</keyword>
<comment type="cofactor">
    <cofactor evidence="2">
        <name>thiamine diphosphate</name>
        <dbReference type="ChEBI" id="CHEBI:58937"/>
    </cofactor>
</comment>
<dbReference type="PROSITE" id="PS00189">
    <property type="entry name" value="LIPOYL"/>
    <property type="match status" value="1"/>
</dbReference>
<dbReference type="GO" id="GO:0016746">
    <property type="term" value="F:acyltransferase activity"/>
    <property type="evidence" value="ECO:0007669"/>
    <property type="project" value="UniProtKB-KW"/>
</dbReference>
<dbReference type="InterPro" id="IPR005475">
    <property type="entry name" value="Transketolase-like_Pyr-bd"/>
</dbReference>
<evidence type="ECO:0000256" key="5">
    <source>
        <dbReference type="ARBA" id="ARBA00023002"/>
    </source>
</evidence>
<dbReference type="GO" id="GO:0016491">
    <property type="term" value="F:oxidoreductase activity"/>
    <property type="evidence" value="ECO:0007669"/>
    <property type="project" value="UniProtKB-KW"/>
</dbReference>
<dbReference type="Gene3D" id="3.40.50.970">
    <property type="match status" value="1"/>
</dbReference>
<evidence type="ECO:0000259" key="9">
    <source>
        <dbReference type="SMART" id="SM00861"/>
    </source>
</evidence>
<dbReference type="InterPro" id="IPR000089">
    <property type="entry name" value="Biotin_lipoyl"/>
</dbReference>
<dbReference type="InterPro" id="IPR011053">
    <property type="entry name" value="Single_hybrid_motif"/>
</dbReference>
<accession>A0A290Z7Q9</accession>
<dbReference type="EMBL" id="CP023445">
    <property type="protein sequence ID" value="ATE55009.1"/>
    <property type="molecule type" value="Genomic_DNA"/>
</dbReference>
<dbReference type="EC" id="2.3.1.-" evidence="7"/>
<keyword evidence="7" id="KW-0012">Acyltransferase</keyword>
<comment type="similarity">
    <text evidence="3 7">Belongs to the 2-oxoacid dehydrogenase family.</text>
</comment>
<dbReference type="Pfam" id="PF00198">
    <property type="entry name" value="2-oxoacid_dh"/>
    <property type="match status" value="1"/>
</dbReference>
<dbReference type="InterPro" id="IPR023213">
    <property type="entry name" value="CAT-like_dom_sf"/>
</dbReference>
<dbReference type="InterPro" id="IPR003016">
    <property type="entry name" value="2-oxoA_DH_lipoyl-BS"/>
</dbReference>
<dbReference type="PANTHER" id="PTHR43257">
    <property type="entry name" value="PYRUVATE DEHYDROGENASE E1 COMPONENT BETA SUBUNIT"/>
    <property type="match status" value="1"/>
</dbReference>
<dbReference type="Gene3D" id="3.40.50.920">
    <property type="match status" value="1"/>
</dbReference>
<dbReference type="SUPFAM" id="SSF52518">
    <property type="entry name" value="Thiamin diphosphate-binding fold (THDP-binding)"/>
    <property type="match status" value="1"/>
</dbReference>
<evidence type="ECO:0000313" key="10">
    <source>
        <dbReference type="EMBL" id="ATE55009.1"/>
    </source>
</evidence>
<reference evidence="10" key="1">
    <citation type="submission" date="2017-09" db="EMBL/GenBank/DDBJ databases">
        <title>Complete Genome Sequence of ansamitocin-producing Bacterium Actinosynnema pretiosum X47.</title>
        <authorList>
            <person name="Cao G."/>
            <person name="Zong G."/>
            <person name="Zhong C."/>
            <person name="Fu J."/>
        </authorList>
    </citation>
    <scope>NUCLEOTIDE SEQUENCE [LARGE SCALE GENOMIC DNA]</scope>
    <source>
        <strain evidence="10">X47</strain>
    </source>
</reference>
<dbReference type="PANTHER" id="PTHR43257:SF2">
    <property type="entry name" value="PYRUVATE DEHYDROGENASE E1 COMPONENT SUBUNIT BETA"/>
    <property type="match status" value="1"/>
</dbReference>
<feature type="compositionally biased region" description="Low complexity" evidence="8">
    <location>
        <begin position="484"/>
        <end position="501"/>
    </location>
</feature>
<dbReference type="CDD" id="cd06849">
    <property type="entry name" value="lipoyl_domain"/>
    <property type="match status" value="1"/>
</dbReference>
<dbReference type="SMART" id="SM00861">
    <property type="entry name" value="Transket_pyr"/>
    <property type="match status" value="1"/>
</dbReference>
<protein>
    <recommendedName>
        <fullName evidence="7">Dihydrolipoamide acetyltransferase component of pyruvate dehydrogenase complex</fullName>
        <ecNumber evidence="7">2.3.1.-</ecNumber>
    </recommendedName>
</protein>
<name>A0A290Z7Q9_9PSEU</name>
<evidence type="ECO:0000256" key="8">
    <source>
        <dbReference type="SAM" id="MobiDB-lite"/>
    </source>
</evidence>
<evidence type="ECO:0000256" key="3">
    <source>
        <dbReference type="ARBA" id="ARBA00007317"/>
    </source>
</evidence>
<proteinExistence type="inferred from homology"/>
<sequence length="754" mass="78352">MTAPRVVEALNAALHRHLRERPGLHLLGEDLADPYGGAFKATRGLSTAHPGRVLSTPLSEAGIAGVAAGLALAGDSAIVEVMFGDFATLVFDQVANMVAKSVTMYGRTLPMPVLVRCPVGAGRGYGPTHSQSVQKHFLGVPNLALYETTPFHDPYDLIALGLDRGPAMLFEDKVLYTRRVLRDGDAGEGHGYRFLGAEPGWAHVFPDDLARADVVLLCPGGVVHRALRAARELRAHGVVAHLAVPARLHPLDLDPVLPLVDGALVVVAEESTPGGTWGAEVAAALTERAWGALRAPVVRLTSADSVIPAAAHLERQVVLGADHIVAAVRRAVAVLPTVPRLVAAAAVPGAEVVGALGTAAAVPGPEVAAASEPAGAPAGGAPSGTARSGHRITAPKLNNNDDTYLVLHWLVEDGAPVAPGTPVVELETSKAVEELLCEHAGFLRAHVEVGTEVPVGAHLATISPRAPEPADEPAPDAGGERFTAPGTASDRAAGAAPAGTAAALPTATSDLAPLGAAPAAHPPAATARTHLLDRVQQGTAAVVARAHREVPAAFTAVEVRVDRLLDRLARFSSDHDAEVGITEALVKAVAAAHPEFGLLFGSLVDDRTVALAPTPHVAITMDAGKGLYTPVVRDCADRPLIDLADDIMDLRVKAVRGSFSAAELTGATITISLNTGDDVLLAVPIVMWPQLAMVSLSATRTRLDLVDGELRQSRVVTLGLAYDHRAINGREASEFLRAVADSLREPERIDELLD</sequence>
<keyword evidence="7" id="KW-0808">Transferase</keyword>
<dbReference type="AlphaFoldDB" id="A0A290Z7Q9"/>
<dbReference type="SUPFAM" id="SSF51230">
    <property type="entry name" value="Single hybrid motif"/>
    <property type="match status" value="1"/>
</dbReference>
<dbReference type="GO" id="GO:0000287">
    <property type="term" value="F:magnesium ion binding"/>
    <property type="evidence" value="ECO:0007669"/>
    <property type="project" value="UniProtKB-ARBA"/>
</dbReference>
<dbReference type="InterPro" id="IPR009014">
    <property type="entry name" value="Transketo_C/PFOR_II"/>
</dbReference>
<feature type="region of interest" description="Disordered" evidence="8">
    <location>
        <begin position="461"/>
        <end position="501"/>
    </location>
</feature>
<dbReference type="SUPFAM" id="SSF52777">
    <property type="entry name" value="CoA-dependent acyltransferases"/>
    <property type="match status" value="1"/>
</dbReference>
<dbReference type="InterPro" id="IPR001078">
    <property type="entry name" value="2-oxoacid_DH_actylTfrase"/>
</dbReference>
<comment type="cofactor">
    <cofactor evidence="1 7">
        <name>(R)-lipoate</name>
        <dbReference type="ChEBI" id="CHEBI:83088"/>
    </cofactor>
</comment>
<dbReference type="KEGG" id="apre:CNX65_18375"/>
<evidence type="ECO:0000256" key="7">
    <source>
        <dbReference type="RuleBase" id="RU003423"/>
    </source>
</evidence>
<dbReference type="Pfam" id="PF00364">
    <property type="entry name" value="Biotin_lipoyl"/>
    <property type="match status" value="1"/>
</dbReference>
<keyword evidence="4 7" id="KW-0450">Lipoyl</keyword>
<evidence type="ECO:0000256" key="4">
    <source>
        <dbReference type="ARBA" id="ARBA00022823"/>
    </source>
</evidence>
<feature type="domain" description="Transketolase-like pyrimidine-binding" evidence="9">
    <location>
        <begin position="4"/>
        <end position="178"/>
    </location>
</feature>
<dbReference type="Pfam" id="PF02780">
    <property type="entry name" value="Transketolase_C"/>
    <property type="match status" value="1"/>
</dbReference>
<organism evidence="10 11">
    <name type="scientific">Actinosynnema pretiosum</name>
    <dbReference type="NCBI Taxonomy" id="42197"/>
    <lineage>
        <taxon>Bacteria</taxon>
        <taxon>Bacillati</taxon>
        <taxon>Actinomycetota</taxon>
        <taxon>Actinomycetes</taxon>
        <taxon>Pseudonocardiales</taxon>
        <taxon>Pseudonocardiaceae</taxon>
        <taxon>Actinosynnema</taxon>
    </lineage>
</organism>
<dbReference type="SUPFAM" id="SSF52922">
    <property type="entry name" value="TK C-terminal domain-like"/>
    <property type="match status" value="1"/>
</dbReference>